<dbReference type="GeneID" id="96086921"/>
<feature type="compositionally biased region" description="Basic and acidic residues" evidence="1">
    <location>
        <begin position="714"/>
        <end position="723"/>
    </location>
</feature>
<dbReference type="CDD" id="cd19481">
    <property type="entry name" value="RecA-like_protease"/>
    <property type="match status" value="1"/>
</dbReference>
<reference evidence="3 4" key="1">
    <citation type="submission" date="2024-09" db="EMBL/GenBank/DDBJ databases">
        <title>T2T genomes of carrot and Alternaria dauci and their utility for understanding host-pathogen interaction during carrot leaf blight disease.</title>
        <authorList>
            <person name="Liu W."/>
            <person name="Xu S."/>
            <person name="Ou C."/>
            <person name="Liu X."/>
            <person name="Zhuang F."/>
            <person name="Deng X.W."/>
        </authorList>
    </citation>
    <scope>NUCLEOTIDE SEQUENCE [LARGE SCALE GENOMIC DNA]</scope>
    <source>
        <strain evidence="3 4">A2016</strain>
    </source>
</reference>
<protein>
    <recommendedName>
        <fullName evidence="2">AAA+ ATPase domain-containing protein</fullName>
    </recommendedName>
</protein>
<gene>
    <name evidence="3" type="ORF">ACET3X_006599</name>
</gene>
<dbReference type="PANTHER" id="PTHR46411">
    <property type="entry name" value="FAMILY ATPASE, PUTATIVE-RELATED"/>
    <property type="match status" value="1"/>
</dbReference>
<proteinExistence type="predicted"/>
<dbReference type="PANTHER" id="PTHR46411:SF3">
    <property type="entry name" value="AAA+ ATPASE DOMAIN-CONTAINING PROTEIN"/>
    <property type="match status" value="1"/>
</dbReference>
<feature type="domain" description="AAA+ ATPase" evidence="2">
    <location>
        <begin position="459"/>
        <end position="583"/>
    </location>
</feature>
<dbReference type="Pfam" id="PF22942">
    <property type="entry name" value="DUF7025"/>
    <property type="match status" value="1"/>
</dbReference>
<evidence type="ECO:0000313" key="4">
    <source>
        <dbReference type="Proteomes" id="UP001578633"/>
    </source>
</evidence>
<dbReference type="Gene3D" id="3.40.50.300">
    <property type="entry name" value="P-loop containing nucleotide triphosphate hydrolases"/>
    <property type="match status" value="1"/>
</dbReference>
<feature type="compositionally biased region" description="Basic residues" evidence="1">
    <location>
        <begin position="784"/>
        <end position="794"/>
    </location>
</feature>
<dbReference type="EMBL" id="JBHGVX010000006">
    <property type="protein sequence ID" value="KAL1794783.1"/>
    <property type="molecule type" value="Genomic_DNA"/>
</dbReference>
<feature type="compositionally biased region" description="Basic residues" evidence="1">
    <location>
        <begin position="728"/>
        <end position="739"/>
    </location>
</feature>
<feature type="compositionally biased region" description="Acidic residues" evidence="1">
    <location>
        <begin position="743"/>
        <end position="761"/>
    </location>
</feature>
<name>A0ABR3UE78_9PLEO</name>
<dbReference type="Pfam" id="PF23232">
    <property type="entry name" value="AAA_lid_13"/>
    <property type="match status" value="1"/>
</dbReference>
<comment type="caution">
    <text evidence="3">The sequence shown here is derived from an EMBL/GenBank/DDBJ whole genome shotgun (WGS) entry which is preliminary data.</text>
</comment>
<dbReference type="InterPro" id="IPR003959">
    <property type="entry name" value="ATPase_AAA_core"/>
</dbReference>
<dbReference type="InterPro" id="IPR027417">
    <property type="entry name" value="P-loop_NTPase"/>
</dbReference>
<evidence type="ECO:0000256" key="1">
    <source>
        <dbReference type="SAM" id="MobiDB-lite"/>
    </source>
</evidence>
<evidence type="ECO:0000313" key="3">
    <source>
        <dbReference type="EMBL" id="KAL1794783.1"/>
    </source>
</evidence>
<feature type="region of interest" description="Disordered" evidence="1">
    <location>
        <begin position="714"/>
        <end position="794"/>
    </location>
</feature>
<keyword evidence="4" id="KW-1185">Reference proteome</keyword>
<dbReference type="Pfam" id="PF00004">
    <property type="entry name" value="AAA"/>
    <property type="match status" value="1"/>
</dbReference>
<sequence>MSIPIVRQNPKRIRIRSAKLLKTLEHIAESLGFSFLTSGTTSLVFQYPFKLFITLEQPIREKLVQLSQTAQENDQVDALRPSAEFPCSAPGEAVDIEVLQHLKLLEELFDTDLKPMFDMRRDIEAKKLTTISYTDLWHLFRYGQEARTSEDDTQIYRVLRWTGGREPLAKHGLLAELQARAALDAQSTQRTENRGETFIVEVASFEFDGFHYGPVQKTFVIRKYDGEKPITSLPIFPLAFDPAHEELRKRLIERGNLYLQLSQADQASHKHYCGLTLDEPQEEIDSQIIVDTKMAMLRYYTTLPPVGVGNLVAHNLRETYEETVNPTVTDGVCAEDGCCDNELVHKDYGWDMQHEERYMEDHRFDLEPVTDPNDLDDDERLLLPPFVYGFVLRSRKWAKFSIESIRDVEYTSGFDDLVLPTGHKETVRALVANHARSPAPRGSGAQNQKSIDLVRGKGKGLVILLHGAPGVGKTSTAECVADTTKRPLFPITCGDIGDTAAEVETNLESSFQLAHKWGCVLLLDEADIFLQKRDKTDIKRNSIVSVFLRALEYYSGILFLTTNRVGLFDPAFRSRIHISLYYPGLQKDATVQIWKMHLARTQEIKGDQFKIKSKEILKFAKEHYMELKKAGSGSWNGRQIRNAFQTAIALAEFETSEKNEKHDTHHKQHVELSREHFATVAKASAEFDTYLKSTLGGQTESDIARLEQTRMDEYSSLKSRAESNSKAPKARGKVGKKGKNLSDSEESDRDSEESESSDESEQQEKGSDSESESEEEERIVVKSLKGKKDGKRRR</sequence>
<evidence type="ECO:0000259" key="2">
    <source>
        <dbReference type="SMART" id="SM00382"/>
    </source>
</evidence>
<accession>A0ABR3UE78</accession>
<dbReference type="Proteomes" id="UP001578633">
    <property type="component" value="Chromosome 6"/>
</dbReference>
<dbReference type="SMART" id="SM00382">
    <property type="entry name" value="AAA"/>
    <property type="match status" value="1"/>
</dbReference>
<dbReference type="RefSeq" id="XP_069305367.1">
    <property type="nucleotide sequence ID" value="XM_069452747.1"/>
</dbReference>
<dbReference type="InterPro" id="IPR054289">
    <property type="entry name" value="DUF7025"/>
</dbReference>
<organism evidence="3 4">
    <name type="scientific">Alternaria dauci</name>
    <dbReference type="NCBI Taxonomy" id="48095"/>
    <lineage>
        <taxon>Eukaryota</taxon>
        <taxon>Fungi</taxon>
        <taxon>Dikarya</taxon>
        <taxon>Ascomycota</taxon>
        <taxon>Pezizomycotina</taxon>
        <taxon>Dothideomycetes</taxon>
        <taxon>Pleosporomycetidae</taxon>
        <taxon>Pleosporales</taxon>
        <taxon>Pleosporineae</taxon>
        <taxon>Pleosporaceae</taxon>
        <taxon>Alternaria</taxon>
        <taxon>Alternaria sect. Porri</taxon>
    </lineage>
</organism>
<dbReference type="InterPro" id="IPR056599">
    <property type="entry name" value="AAA_lid_fung"/>
</dbReference>
<dbReference type="SUPFAM" id="SSF52540">
    <property type="entry name" value="P-loop containing nucleoside triphosphate hydrolases"/>
    <property type="match status" value="1"/>
</dbReference>
<dbReference type="InterPro" id="IPR003593">
    <property type="entry name" value="AAA+_ATPase"/>
</dbReference>